<dbReference type="PANTHER" id="PTHR28259">
    <property type="entry name" value="FLUORIDE EXPORT PROTEIN 1-RELATED"/>
    <property type="match status" value="1"/>
</dbReference>
<keyword evidence="11" id="KW-0915">Sodium</keyword>
<reference evidence="12 13" key="1">
    <citation type="submission" date="2019-02" db="EMBL/GenBank/DDBJ databases">
        <title>Deep-cultivation of Planctomycetes and their phenomic and genomic characterization uncovers novel biology.</title>
        <authorList>
            <person name="Wiegand S."/>
            <person name="Jogler M."/>
            <person name="Boedeker C."/>
            <person name="Pinto D."/>
            <person name="Vollmers J."/>
            <person name="Rivas-Marin E."/>
            <person name="Kohn T."/>
            <person name="Peeters S.H."/>
            <person name="Heuer A."/>
            <person name="Rast P."/>
            <person name="Oberbeckmann S."/>
            <person name="Bunk B."/>
            <person name="Jeske O."/>
            <person name="Meyerdierks A."/>
            <person name="Storesund J.E."/>
            <person name="Kallscheuer N."/>
            <person name="Luecker S."/>
            <person name="Lage O.M."/>
            <person name="Pohl T."/>
            <person name="Merkel B.J."/>
            <person name="Hornburger P."/>
            <person name="Mueller R.-W."/>
            <person name="Bruemmer F."/>
            <person name="Labrenz M."/>
            <person name="Spormann A.M."/>
            <person name="Op den Camp H."/>
            <person name="Overmann J."/>
            <person name="Amann R."/>
            <person name="Jetten M.S.M."/>
            <person name="Mascher T."/>
            <person name="Medema M.H."/>
            <person name="Devos D.P."/>
            <person name="Kaster A.-K."/>
            <person name="Ovreas L."/>
            <person name="Rohde M."/>
            <person name="Galperin M.Y."/>
            <person name="Jogler C."/>
        </authorList>
    </citation>
    <scope>NUCLEOTIDE SEQUENCE [LARGE SCALE GENOMIC DNA]</scope>
    <source>
        <strain evidence="12 13">V22</strain>
    </source>
</reference>
<name>A0A517T8V9_9PLAN</name>
<keyword evidence="11" id="KW-0813">Transport</keyword>
<dbReference type="InterPro" id="IPR003691">
    <property type="entry name" value="FluC"/>
</dbReference>
<comment type="similarity">
    <text evidence="9 11">Belongs to the fluoride channel Fluc/FEX (TC 1.A.43) family.</text>
</comment>
<feature type="transmembrane region" description="Helical" evidence="11">
    <location>
        <begin position="82"/>
        <end position="100"/>
    </location>
</feature>
<feature type="transmembrane region" description="Helical" evidence="11">
    <location>
        <begin position="48"/>
        <end position="70"/>
    </location>
</feature>
<keyword evidence="2 11" id="KW-1003">Cell membrane</keyword>
<keyword evidence="4 11" id="KW-0812">Transmembrane</keyword>
<keyword evidence="13" id="KW-1185">Reference proteome</keyword>
<feature type="binding site" evidence="11">
    <location>
        <position position="93"/>
    </location>
    <ligand>
        <name>Na(+)</name>
        <dbReference type="ChEBI" id="CHEBI:29101"/>
        <note>structural</note>
    </ligand>
</feature>
<evidence type="ECO:0000256" key="4">
    <source>
        <dbReference type="ARBA" id="ARBA00022692"/>
    </source>
</evidence>
<feature type="binding site" evidence="11">
    <location>
        <position position="90"/>
    </location>
    <ligand>
        <name>Na(+)</name>
        <dbReference type="ChEBI" id="CHEBI:29101"/>
        <note>structural</note>
    </ligand>
</feature>
<dbReference type="NCBIfam" id="TIGR00494">
    <property type="entry name" value="crcB"/>
    <property type="match status" value="1"/>
</dbReference>
<dbReference type="GO" id="GO:0140114">
    <property type="term" value="P:cellular detoxification of fluoride"/>
    <property type="evidence" value="ECO:0007669"/>
    <property type="project" value="UniProtKB-UniRule"/>
</dbReference>
<keyword evidence="8 11" id="KW-0407">Ion channel</keyword>
<organism evidence="12 13">
    <name type="scientific">Calycomorphotria hydatis</name>
    <dbReference type="NCBI Taxonomy" id="2528027"/>
    <lineage>
        <taxon>Bacteria</taxon>
        <taxon>Pseudomonadati</taxon>
        <taxon>Planctomycetota</taxon>
        <taxon>Planctomycetia</taxon>
        <taxon>Planctomycetales</taxon>
        <taxon>Planctomycetaceae</taxon>
        <taxon>Calycomorphotria</taxon>
    </lineage>
</organism>
<evidence type="ECO:0000256" key="6">
    <source>
        <dbReference type="ARBA" id="ARBA00023065"/>
    </source>
</evidence>
<gene>
    <name evidence="11 12" type="primary">crcB</name>
    <name evidence="11" type="synonym">fluC</name>
    <name evidence="12" type="ORF">V22_20640</name>
</gene>
<dbReference type="EMBL" id="CP036316">
    <property type="protein sequence ID" value="QDT64821.1"/>
    <property type="molecule type" value="Genomic_DNA"/>
</dbReference>
<evidence type="ECO:0000256" key="1">
    <source>
        <dbReference type="ARBA" id="ARBA00004651"/>
    </source>
</evidence>
<evidence type="ECO:0000256" key="10">
    <source>
        <dbReference type="ARBA" id="ARBA00035585"/>
    </source>
</evidence>
<evidence type="ECO:0000256" key="11">
    <source>
        <dbReference type="HAMAP-Rule" id="MF_00454"/>
    </source>
</evidence>
<evidence type="ECO:0000256" key="5">
    <source>
        <dbReference type="ARBA" id="ARBA00022989"/>
    </source>
</evidence>
<dbReference type="Pfam" id="PF02537">
    <property type="entry name" value="CRCB"/>
    <property type="match status" value="1"/>
</dbReference>
<evidence type="ECO:0000313" key="13">
    <source>
        <dbReference type="Proteomes" id="UP000319976"/>
    </source>
</evidence>
<proteinExistence type="inferred from homology"/>
<dbReference type="Proteomes" id="UP000319976">
    <property type="component" value="Chromosome"/>
</dbReference>
<sequence length="143" mass="15267">MVRQYKFLQKAFVVVTLPPVIAVAVGGALGAVTRYGVSLWVTKRFPEYAPLGTLIVNVAGCLLIGVLGTLVARDNLSPSLKLFLVTGCLGSLTTFSTFGYETLEYALERQRWDYAAANVALNLLIGLAAVWIGRQCVLAASGS</sequence>
<dbReference type="HAMAP" id="MF_00454">
    <property type="entry name" value="FluC"/>
    <property type="match status" value="1"/>
</dbReference>
<dbReference type="GO" id="GO:0046872">
    <property type="term" value="F:metal ion binding"/>
    <property type="evidence" value="ECO:0007669"/>
    <property type="project" value="UniProtKB-KW"/>
</dbReference>
<evidence type="ECO:0000256" key="9">
    <source>
        <dbReference type="ARBA" id="ARBA00035120"/>
    </source>
</evidence>
<keyword evidence="11" id="KW-0479">Metal-binding</keyword>
<dbReference type="KEGG" id="chya:V22_20640"/>
<dbReference type="GO" id="GO:0005886">
    <property type="term" value="C:plasma membrane"/>
    <property type="evidence" value="ECO:0007669"/>
    <property type="project" value="UniProtKB-SubCell"/>
</dbReference>
<protein>
    <recommendedName>
        <fullName evidence="11">Fluoride-specific ion channel FluC</fullName>
    </recommendedName>
</protein>
<comment type="function">
    <text evidence="11">Fluoride-specific ion channel. Important for reducing fluoride concentration in the cell, thus reducing its toxicity.</text>
</comment>
<feature type="transmembrane region" description="Helical" evidence="11">
    <location>
        <begin position="12"/>
        <end position="36"/>
    </location>
</feature>
<evidence type="ECO:0000256" key="2">
    <source>
        <dbReference type="ARBA" id="ARBA00022475"/>
    </source>
</evidence>
<accession>A0A517T8V9</accession>
<comment type="subcellular location">
    <subcellularLocation>
        <location evidence="1 11">Cell membrane</location>
        <topology evidence="1 11">Multi-pass membrane protein</topology>
    </subcellularLocation>
</comment>
<comment type="catalytic activity">
    <reaction evidence="10">
        <text>fluoride(in) = fluoride(out)</text>
        <dbReference type="Rhea" id="RHEA:76159"/>
        <dbReference type="ChEBI" id="CHEBI:17051"/>
    </reaction>
    <physiologicalReaction direction="left-to-right" evidence="10">
        <dbReference type="Rhea" id="RHEA:76160"/>
    </physiologicalReaction>
</comment>
<evidence type="ECO:0000256" key="8">
    <source>
        <dbReference type="ARBA" id="ARBA00023303"/>
    </source>
</evidence>
<keyword evidence="7 11" id="KW-0472">Membrane</keyword>
<evidence type="ECO:0000256" key="7">
    <source>
        <dbReference type="ARBA" id="ARBA00023136"/>
    </source>
</evidence>
<dbReference type="GO" id="GO:0062054">
    <property type="term" value="F:fluoride channel activity"/>
    <property type="evidence" value="ECO:0007669"/>
    <property type="project" value="UniProtKB-UniRule"/>
</dbReference>
<evidence type="ECO:0000313" key="12">
    <source>
        <dbReference type="EMBL" id="QDT64821.1"/>
    </source>
</evidence>
<keyword evidence="6 11" id="KW-0406">Ion transport</keyword>
<evidence type="ECO:0000256" key="3">
    <source>
        <dbReference type="ARBA" id="ARBA00022519"/>
    </source>
</evidence>
<comment type="activity regulation">
    <text evidence="11">Na(+) is not transported, but it plays an essential structural role and its presence is essential for fluoride channel function.</text>
</comment>
<dbReference type="PANTHER" id="PTHR28259:SF1">
    <property type="entry name" value="FLUORIDE EXPORT PROTEIN 1-RELATED"/>
    <property type="match status" value="1"/>
</dbReference>
<keyword evidence="3" id="KW-0997">Cell inner membrane</keyword>
<dbReference type="AlphaFoldDB" id="A0A517T8V9"/>
<feature type="transmembrane region" description="Helical" evidence="11">
    <location>
        <begin position="112"/>
        <end position="133"/>
    </location>
</feature>
<keyword evidence="5 11" id="KW-1133">Transmembrane helix</keyword>